<dbReference type="Gene3D" id="1.10.10.10">
    <property type="entry name" value="Winged helix-like DNA-binding domain superfamily/Winged helix DNA-binding domain"/>
    <property type="match status" value="1"/>
</dbReference>
<proteinExistence type="inferred from homology"/>
<dbReference type="PANTHER" id="PTHR30126">
    <property type="entry name" value="HTH-TYPE TRANSCRIPTIONAL REGULATOR"/>
    <property type="match status" value="1"/>
</dbReference>
<dbReference type="OrthoDB" id="5293066at2"/>
<dbReference type="GO" id="GO:0003700">
    <property type="term" value="F:DNA-binding transcription factor activity"/>
    <property type="evidence" value="ECO:0007669"/>
    <property type="project" value="InterPro"/>
</dbReference>
<evidence type="ECO:0000313" key="7">
    <source>
        <dbReference type="Proteomes" id="UP000219353"/>
    </source>
</evidence>
<accession>A0A285IMU1</accession>
<protein>
    <submittedName>
        <fullName evidence="6">Transcriptional regulator, LysR family</fullName>
    </submittedName>
</protein>
<feature type="domain" description="HTH lysR-type" evidence="5">
    <location>
        <begin position="5"/>
        <end position="62"/>
    </location>
</feature>
<evidence type="ECO:0000259" key="5">
    <source>
        <dbReference type="PROSITE" id="PS50931"/>
    </source>
</evidence>
<dbReference type="EMBL" id="OBEB01000002">
    <property type="protein sequence ID" value="SNY49292.1"/>
    <property type="molecule type" value="Genomic_DNA"/>
</dbReference>
<dbReference type="Proteomes" id="UP000219353">
    <property type="component" value="Unassembled WGS sequence"/>
</dbReference>
<evidence type="ECO:0000256" key="3">
    <source>
        <dbReference type="ARBA" id="ARBA00023125"/>
    </source>
</evidence>
<dbReference type="GO" id="GO:0000976">
    <property type="term" value="F:transcription cis-regulatory region binding"/>
    <property type="evidence" value="ECO:0007669"/>
    <property type="project" value="TreeGrafter"/>
</dbReference>
<reference evidence="7" key="1">
    <citation type="submission" date="2017-09" db="EMBL/GenBank/DDBJ databases">
        <authorList>
            <person name="Varghese N."/>
            <person name="Submissions S."/>
        </authorList>
    </citation>
    <scope>NUCLEOTIDE SEQUENCE [LARGE SCALE GENOMIC DNA]</scope>
    <source>
        <strain evidence="7">CGMCC 1.12461</strain>
    </source>
</reference>
<dbReference type="RefSeq" id="WP_097110604.1">
    <property type="nucleotide sequence ID" value="NZ_OBEB01000002.1"/>
</dbReference>
<dbReference type="InterPro" id="IPR000847">
    <property type="entry name" value="LysR_HTH_N"/>
</dbReference>
<dbReference type="InterPro" id="IPR005119">
    <property type="entry name" value="LysR_subst-bd"/>
</dbReference>
<dbReference type="PROSITE" id="PS50931">
    <property type="entry name" value="HTH_LYSR"/>
    <property type="match status" value="1"/>
</dbReference>
<dbReference type="Pfam" id="PF00126">
    <property type="entry name" value="HTH_1"/>
    <property type="match status" value="1"/>
</dbReference>
<organism evidence="6 7">
    <name type="scientific">Arsukibacterium tuosuense</name>
    <dbReference type="NCBI Taxonomy" id="1323745"/>
    <lineage>
        <taxon>Bacteria</taxon>
        <taxon>Pseudomonadati</taxon>
        <taxon>Pseudomonadota</taxon>
        <taxon>Gammaproteobacteria</taxon>
        <taxon>Chromatiales</taxon>
        <taxon>Chromatiaceae</taxon>
        <taxon>Arsukibacterium</taxon>
    </lineage>
</organism>
<dbReference type="Gene3D" id="3.40.190.290">
    <property type="match status" value="1"/>
</dbReference>
<keyword evidence="2" id="KW-0805">Transcription regulation</keyword>
<comment type="similarity">
    <text evidence="1">Belongs to the LysR transcriptional regulatory family.</text>
</comment>
<name>A0A285IMU1_9GAMM</name>
<dbReference type="AlphaFoldDB" id="A0A285IMU1"/>
<dbReference type="SUPFAM" id="SSF53850">
    <property type="entry name" value="Periplasmic binding protein-like II"/>
    <property type="match status" value="1"/>
</dbReference>
<dbReference type="PANTHER" id="PTHR30126:SF4">
    <property type="entry name" value="LYSR FAMILY TRANSCRIPTIONAL REGULATOR"/>
    <property type="match status" value="1"/>
</dbReference>
<keyword evidence="7" id="KW-1185">Reference proteome</keyword>
<keyword evidence="4" id="KW-0804">Transcription</keyword>
<gene>
    <name evidence="6" type="ORF">SAMN06297280_1322</name>
</gene>
<sequence>MQQLISLDGLRALDAIDRKGSFAAAAEALYKVPSALSYTMAQLEQNLGVSLFDRSKQKARLTPAGQLLLQQGRELLKAADQLQKAVQQLDSGWEAELTLALDSVVPSEPVFALIGQFLQLGKLTRVALRQEVMAGGWEALNTGRADIAIGVPASQHSGSYHLQLLGEVEFVFAVAPHHRLAQLDKVLTLADVQQETAIIVADSAIDSQKLSSGLFDSRQKVIVANLAQKITAQQQGLGVGFLPRHLVQQQLDRGELIAKQHTIPRDSAKLYLAWHKQQQGNALSWFCQQLCSYPWQKVFRVS</sequence>
<dbReference type="InterPro" id="IPR036388">
    <property type="entry name" value="WH-like_DNA-bd_sf"/>
</dbReference>
<dbReference type="FunFam" id="1.10.10.10:FF:000001">
    <property type="entry name" value="LysR family transcriptional regulator"/>
    <property type="match status" value="1"/>
</dbReference>
<evidence type="ECO:0000256" key="4">
    <source>
        <dbReference type="ARBA" id="ARBA00023163"/>
    </source>
</evidence>
<evidence type="ECO:0000256" key="2">
    <source>
        <dbReference type="ARBA" id="ARBA00023015"/>
    </source>
</evidence>
<keyword evidence="3" id="KW-0238">DNA-binding</keyword>
<dbReference type="Pfam" id="PF03466">
    <property type="entry name" value="LysR_substrate"/>
    <property type="match status" value="1"/>
</dbReference>
<evidence type="ECO:0000313" key="6">
    <source>
        <dbReference type="EMBL" id="SNY49292.1"/>
    </source>
</evidence>
<evidence type="ECO:0000256" key="1">
    <source>
        <dbReference type="ARBA" id="ARBA00009437"/>
    </source>
</evidence>
<dbReference type="SUPFAM" id="SSF46785">
    <property type="entry name" value="Winged helix' DNA-binding domain"/>
    <property type="match status" value="1"/>
</dbReference>
<dbReference type="InterPro" id="IPR036390">
    <property type="entry name" value="WH_DNA-bd_sf"/>
</dbReference>